<sequence length="439" mass="47311">MRGDQAGGTRAGSGAGAAFLSRDFRRYQMARVFVIMGAEAQALAVAWQIYEITHKALYLGYTGLALFLPGLIFMLPAGHAADRFDRRKVILFCYSLQVLCTLGLFLFAWFGQRNIALIYLVLFLVGTGRAFSGPAASALIPHLVPKDVFVNAVTWGATIFQIANIAGPALGGVLYTLPLHGHLHGASLVYVCTMASLLWFLLLVKSLSVRPGRMEHRAVSKDVLLAGFRYVMQKKILLGSISLDLFAVLLGGAVALMPIYAQEVLHTGARGLGMLRAAPALGALLISLTLTLRPIRRRSGMLMFVCVAIFGAATIVFGVSHTLVVSLIALFFVGASDMVSVVIRSAILQLATPQEMRGRVSAVNSLFVGASNELGEFESGLTAHWWGAVRAVIYGGIGSLMVTGIWSVLFPSLRKADELTAEALLQVELEQSMQDVRQL</sequence>
<dbReference type="AlphaFoldDB" id="A0A7V4XRY2"/>
<feature type="transmembrane region" description="Helical" evidence="7">
    <location>
        <begin position="152"/>
        <end position="177"/>
    </location>
</feature>
<keyword evidence="2" id="KW-0813">Transport</keyword>
<evidence type="ECO:0000256" key="6">
    <source>
        <dbReference type="ARBA" id="ARBA00023136"/>
    </source>
</evidence>
<dbReference type="GO" id="GO:0005886">
    <property type="term" value="C:plasma membrane"/>
    <property type="evidence" value="ECO:0007669"/>
    <property type="project" value="UniProtKB-SubCell"/>
</dbReference>
<feature type="transmembrane region" description="Helical" evidence="7">
    <location>
        <begin position="391"/>
        <end position="410"/>
    </location>
</feature>
<dbReference type="PANTHER" id="PTHR23513">
    <property type="entry name" value="INTEGRAL MEMBRANE EFFLUX PROTEIN-RELATED"/>
    <property type="match status" value="1"/>
</dbReference>
<dbReference type="InterPro" id="IPR036259">
    <property type="entry name" value="MFS_trans_sf"/>
</dbReference>
<feature type="transmembrane region" description="Helical" evidence="7">
    <location>
        <begin position="56"/>
        <end position="77"/>
    </location>
</feature>
<dbReference type="Pfam" id="PF05977">
    <property type="entry name" value="MFS_3"/>
    <property type="match status" value="1"/>
</dbReference>
<feature type="transmembrane region" description="Helical" evidence="7">
    <location>
        <begin position="116"/>
        <end position="140"/>
    </location>
</feature>
<gene>
    <name evidence="8" type="ORF">ENW50_04685</name>
</gene>
<feature type="transmembrane region" description="Helical" evidence="7">
    <location>
        <begin position="89"/>
        <end position="110"/>
    </location>
</feature>
<evidence type="ECO:0000256" key="5">
    <source>
        <dbReference type="ARBA" id="ARBA00022989"/>
    </source>
</evidence>
<evidence type="ECO:0000256" key="7">
    <source>
        <dbReference type="SAM" id="Phobius"/>
    </source>
</evidence>
<protein>
    <submittedName>
        <fullName evidence="8">MFS transporter</fullName>
    </submittedName>
</protein>
<proteinExistence type="predicted"/>
<evidence type="ECO:0000256" key="2">
    <source>
        <dbReference type="ARBA" id="ARBA00022448"/>
    </source>
</evidence>
<accession>A0A7V4XRY2</accession>
<comment type="subcellular location">
    <subcellularLocation>
        <location evidence="1">Cell membrane</location>
        <topology evidence="1">Multi-pass membrane protein</topology>
    </subcellularLocation>
</comment>
<feature type="transmembrane region" description="Helical" evidence="7">
    <location>
        <begin position="183"/>
        <end position="204"/>
    </location>
</feature>
<feature type="transmembrane region" description="Helical" evidence="7">
    <location>
        <begin position="304"/>
        <end position="332"/>
    </location>
</feature>
<feature type="transmembrane region" description="Helical" evidence="7">
    <location>
        <begin position="273"/>
        <end position="292"/>
    </location>
</feature>
<evidence type="ECO:0000313" key="8">
    <source>
        <dbReference type="EMBL" id="HGY93972.1"/>
    </source>
</evidence>
<reference evidence="8" key="1">
    <citation type="journal article" date="2020" name="mSystems">
        <title>Genome- and Community-Level Interaction Insights into Carbon Utilization and Element Cycling Functions of Hydrothermarchaeota in Hydrothermal Sediment.</title>
        <authorList>
            <person name="Zhou Z."/>
            <person name="Liu Y."/>
            <person name="Xu W."/>
            <person name="Pan J."/>
            <person name="Luo Z.H."/>
            <person name="Li M."/>
        </authorList>
    </citation>
    <scope>NUCLEOTIDE SEQUENCE [LARGE SCALE GENOMIC DNA]</scope>
    <source>
        <strain evidence="8">SpSt-855</strain>
    </source>
</reference>
<name>A0A7V4XRY2_9BACT</name>
<evidence type="ECO:0000256" key="3">
    <source>
        <dbReference type="ARBA" id="ARBA00022475"/>
    </source>
</evidence>
<dbReference type="PANTHER" id="PTHR23513:SF9">
    <property type="entry name" value="ENTEROBACTIN EXPORTER ENTS"/>
    <property type="match status" value="1"/>
</dbReference>
<feature type="transmembrane region" description="Helical" evidence="7">
    <location>
        <begin position="236"/>
        <end position="261"/>
    </location>
</feature>
<keyword evidence="3" id="KW-1003">Cell membrane</keyword>
<dbReference type="InterPro" id="IPR010290">
    <property type="entry name" value="TM_effector"/>
</dbReference>
<evidence type="ECO:0000256" key="4">
    <source>
        <dbReference type="ARBA" id="ARBA00022692"/>
    </source>
</evidence>
<keyword evidence="5 7" id="KW-1133">Transmembrane helix</keyword>
<dbReference type="CDD" id="cd06173">
    <property type="entry name" value="MFS_MefA_like"/>
    <property type="match status" value="1"/>
</dbReference>
<keyword evidence="6 7" id="KW-0472">Membrane</keyword>
<dbReference type="EMBL" id="DTKL01000023">
    <property type="protein sequence ID" value="HGY93972.1"/>
    <property type="molecule type" value="Genomic_DNA"/>
</dbReference>
<comment type="caution">
    <text evidence="8">The sequence shown here is derived from an EMBL/GenBank/DDBJ whole genome shotgun (WGS) entry which is preliminary data.</text>
</comment>
<organism evidence="8">
    <name type="scientific">Acidobacterium capsulatum</name>
    <dbReference type="NCBI Taxonomy" id="33075"/>
    <lineage>
        <taxon>Bacteria</taxon>
        <taxon>Pseudomonadati</taxon>
        <taxon>Acidobacteriota</taxon>
        <taxon>Terriglobia</taxon>
        <taxon>Terriglobales</taxon>
        <taxon>Acidobacteriaceae</taxon>
        <taxon>Acidobacterium</taxon>
    </lineage>
</organism>
<dbReference type="SUPFAM" id="SSF103473">
    <property type="entry name" value="MFS general substrate transporter"/>
    <property type="match status" value="1"/>
</dbReference>
<keyword evidence="4 7" id="KW-0812">Transmembrane</keyword>
<dbReference type="Gene3D" id="1.20.1250.20">
    <property type="entry name" value="MFS general substrate transporter like domains"/>
    <property type="match status" value="1"/>
</dbReference>
<evidence type="ECO:0000256" key="1">
    <source>
        <dbReference type="ARBA" id="ARBA00004651"/>
    </source>
</evidence>
<feature type="transmembrane region" description="Helical" evidence="7">
    <location>
        <begin position="32"/>
        <end position="50"/>
    </location>
</feature>